<dbReference type="GO" id="GO:0000976">
    <property type="term" value="F:transcription cis-regulatory region binding"/>
    <property type="evidence" value="ECO:0007669"/>
    <property type="project" value="TreeGrafter"/>
</dbReference>
<dbReference type="GO" id="GO:0008270">
    <property type="term" value="F:zinc ion binding"/>
    <property type="evidence" value="ECO:0007669"/>
    <property type="project" value="InterPro"/>
</dbReference>
<evidence type="ECO:0000256" key="3">
    <source>
        <dbReference type="SAM" id="MobiDB-lite"/>
    </source>
</evidence>
<comment type="caution">
    <text evidence="5">The sequence shown here is derived from an EMBL/GenBank/DDBJ whole genome shotgun (WGS) entry which is preliminary data.</text>
</comment>
<dbReference type="GO" id="GO:0005634">
    <property type="term" value="C:nucleus"/>
    <property type="evidence" value="ECO:0007669"/>
    <property type="project" value="UniProtKB-SubCell"/>
</dbReference>
<comment type="subcellular location">
    <subcellularLocation>
        <location evidence="1">Nucleus</location>
    </subcellularLocation>
</comment>
<dbReference type="EMBL" id="PKSG01000095">
    <property type="protein sequence ID" value="POR38847.1"/>
    <property type="molecule type" value="Genomic_DNA"/>
</dbReference>
<evidence type="ECO:0000313" key="6">
    <source>
        <dbReference type="Proteomes" id="UP000237481"/>
    </source>
</evidence>
<dbReference type="PANTHER" id="PTHR37534">
    <property type="entry name" value="TRANSCRIPTIONAL ACTIVATOR PROTEIN UGA3"/>
    <property type="match status" value="1"/>
</dbReference>
<name>A0A2S4L8U8_9HYPO</name>
<dbReference type="InterPro" id="IPR001138">
    <property type="entry name" value="Zn2Cys6_DnaBD"/>
</dbReference>
<dbReference type="OrthoDB" id="5386330at2759"/>
<dbReference type="CDD" id="cd00067">
    <property type="entry name" value="GAL4"/>
    <property type="match status" value="1"/>
</dbReference>
<proteinExistence type="predicted"/>
<dbReference type="InterPro" id="IPR021858">
    <property type="entry name" value="Fun_TF"/>
</dbReference>
<keyword evidence="2" id="KW-0539">Nucleus</keyword>
<feature type="region of interest" description="Disordered" evidence="3">
    <location>
        <begin position="65"/>
        <end position="151"/>
    </location>
</feature>
<dbReference type="GO" id="GO:0000981">
    <property type="term" value="F:DNA-binding transcription factor activity, RNA polymerase II-specific"/>
    <property type="evidence" value="ECO:0007669"/>
    <property type="project" value="InterPro"/>
</dbReference>
<evidence type="ECO:0000313" key="5">
    <source>
        <dbReference type="EMBL" id="POR38847.1"/>
    </source>
</evidence>
<protein>
    <recommendedName>
        <fullName evidence="4">Zn(2)-C6 fungal-type domain-containing protein</fullName>
    </recommendedName>
</protein>
<organism evidence="5 6">
    <name type="scientific">Tolypocladium paradoxum</name>
    <dbReference type="NCBI Taxonomy" id="94208"/>
    <lineage>
        <taxon>Eukaryota</taxon>
        <taxon>Fungi</taxon>
        <taxon>Dikarya</taxon>
        <taxon>Ascomycota</taxon>
        <taxon>Pezizomycotina</taxon>
        <taxon>Sordariomycetes</taxon>
        <taxon>Hypocreomycetidae</taxon>
        <taxon>Hypocreales</taxon>
        <taxon>Ophiocordycipitaceae</taxon>
        <taxon>Tolypocladium</taxon>
    </lineage>
</organism>
<reference evidence="5 6" key="1">
    <citation type="submission" date="2018-01" db="EMBL/GenBank/DDBJ databases">
        <title>Harnessing the power of phylogenomics to disentangle the directionality and signatures of interkingdom host jumping in the parasitic fungal genus Tolypocladium.</title>
        <authorList>
            <person name="Quandt C.A."/>
            <person name="Patterson W."/>
            <person name="Spatafora J.W."/>
        </authorList>
    </citation>
    <scope>NUCLEOTIDE SEQUENCE [LARGE SCALE GENOMIC DNA]</scope>
    <source>
        <strain evidence="5 6">NRBC 100945</strain>
    </source>
</reference>
<evidence type="ECO:0000256" key="2">
    <source>
        <dbReference type="ARBA" id="ARBA00023242"/>
    </source>
</evidence>
<evidence type="ECO:0000259" key="4">
    <source>
        <dbReference type="PROSITE" id="PS50048"/>
    </source>
</evidence>
<accession>A0A2S4L8U8</accession>
<dbReference type="STRING" id="94208.A0A2S4L8U8"/>
<feature type="domain" description="Zn(2)-C6 fungal-type" evidence="4">
    <location>
        <begin position="21"/>
        <end position="50"/>
    </location>
</feature>
<dbReference type="PROSITE" id="PS50048">
    <property type="entry name" value="ZN2_CY6_FUNGAL_2"/>
    <property type="match status" value="1"/>
</dbReference>
<feature type="compositionally biased region" description="Low complexity" evidence="3">
    <location>
        <begin position="126"/>
        <end position="140"/>
    </location>
</feature>
<dbReference type="AlphaFoldDB" id="A0A2S4L8U8"/>
<dbReference type="PANTHER" id="PTHR37534:SF17">
    <property type="entry name" value="ZN(2)-C6 FUNGAL-TYPE DOMAIN-CONTAINING PROTEIN"/>
    <property type="match status" value="1"/>
</dbReference>
<dbReference type="PROSITE" id="PS00463">
    <property type="entry name" value="ZN2_CY6_FUNGAL_1"/>
    <property type="match status" value="1"/>
</dbReference>
<feature type="compositionally biased region" description="Polar residues" evidence="3">
    <location>
        <begin position="72"/>
        <end position="85"/>
    </location>
</feature>
<feature type="compositionally biased region" description="Basic and acidic residues" evidence="3">
    <location>
        <begin position="112"/>
        <end position="121"/>
    </location>
</feature>
<dbReference type="GO" id="GO:0045944">
    <property type="term" value="P:positive regulation of transcription by RNA polymerase II"/>
    <property type="evidence" value="ECO:0007669"/>
    <property type="project" value="TreeGrafter"/>
</dbReference>
<dbReference type="Proteomes" id="UP000237481">
    <property type="component" value="Unassembled WGS sequence"/>
</dbReference>
<keyword evidence="6" id="KW-1185">Reference proteome</keyword>
<sequence>MNRKGEPATVFDMSLAKRNNGCLECRMCRVCCDKAEPECFKCRKKGIKCSGQGIECRFSSHMVHKSSASSSQPVTGAAGTSTQAHGSPLPSRAGKRYRWRNMVGTQPATRAPRPDKSESSSRRRSAVLSVSPGGPGSPLSEEARDDGSLTPDTPSLAPFSLILARGALDQSITQLASPRAAIEAVPPQARMLFDHCPSPSELMSIFYFAVSNFIAAKMVIFDLTGNGYRQIILALAYQDETVGRAVSVIAAFHLAQKAPHMRMAAEMGQQAISSRLCRDSLRLEPNRFFSLSTWATILVLLVGDTITGSNNYVHLLELLSSLAQSSASTPQGHSSRSKPECELSALKPLPSHFLRLSTNLGDENRFELFGFPLSSEKKGLKTLTKCPDYYLDFITSYPSLSLDPEQYSNGIIIKDTIRQACELYRKRALHSTSRELSIESIERLRQTVLGLEPSVDGCHALVWAYFVAAAESILPEHRDFFSNRLRSLFEYTRFGTIPLALETLQLIWASSSSWTEIVTHQRPILII</sequence>
<evidence type="ECO:0000256" key="1">
    <source>
        <dbReference type="ARBA" id="ARBA00004123"/>
    </source>
</evidence>
<gene>
    <name evidence="5" type="ORF">TPAR_00938</name>
</gene>
<dbReference type="Pfam" id="PF11951">
    <property type="entry name" value="Fungal_trans_2"/>
    <property type="match status" value="2"/>
</dbReference>